<dbReference type="EMBL" id="ADBV01015077">
    <property type="protein sequence ID" value="EJW72933.1"/>
    <property type="molecule type" value="Genomic_DNA"/>
</dbReference>
<evidence type="ECO:0000313" key="2">
    <source>
        <dbReference type="Proteomes" id="UP000004810"/>
    </source>
</evidence>
<dbReference type="AlphaFoldDB" id="J9DTF2"/>
<reference evidence="2" key="1">
    <citation type="submission" date="2012-08" db="EMBL/GenBank/DDBJ databases">
        <title>The Genome Sequence of Wuchereria bancrofti.</title>
        <authorList>
            <person name="Nutman T.B."/>
            <person name="Fink D.L."/>
            <person name="Russ C."/>
            <person name="Young S."/>
            <person name="Zeng Q."/>
            <person name="Koehrsen M."/>
            <person name="Alvarado L."/>
            <person name="Berlin A."/>
            <person name="Chapman S.B."/>
            <person name="Chen Z."/>
            <person name="Freedman E."/>
            <person name="Gellesch M."/>
            <person name="Goldberg J."/>
            <person name="Griggs A."/>
            <person name="Gujja S."/>
            <person name="Heilman E.R."/>
            <person name="Heiman D."/>
            <person name="Hepburn T."/>
            <person name="Howarth C."/>
            <person name="Jen D."/>
            <person name="Larson L."/>
            <person name="Lewis B."/>
            <person name="Mehta T."/>
            <person name="Park D."/>
            <person name="Pearson M."/>
            <person name="Roberts A."/>
            <person name="Saif S."/>
            <person name="Shea T."/>
            <person name="Shenoy N."/>
            <person name="Sisk P."/>
            <person name="Stolte C."/>
            <person name="Sykes S."/>
            <person name="Walk T."/>
            <person name="White J."/>
            <person name="Yandava C."/>
            <person name="Haas B."/>
            <person name="Henn M.R."/>
            <person name="Nusbaum C."/>
            <person name="Birren B."/>
        </authorList>
    </citation>
    <scope>NUCLEOTIDE SEQUENCE [LARGE SCALE GENOMIC DNA]</scope>
    <source>
        <strain evidence="2">NA</strain>
    </source>
</reference>
<sequence>TKKWSRNVAKMLKSSLRAGTYKLAIRSISKLPYRAGKLINNFIVFIAVSEYDF</sequence>
<evidence type="ECO:0000313" key="1">
    <source>
        <dbReference type="EMBL" id="EJW72933.1"/>
    </source>
</evidence>
<accession>J9DTF2</accession>
<name>J9DTF2_WUCBA</name>
<gene>
    <name evidence="1" type="ORF">WUBG_16159</name>
</gene>
<dbReference type="Proteomes" id="UP000004810">
    <property type="component" value="Unassembled WGS sequence"/>
</dbReference>
<feature type="non-terminal residue" evidence="1">
    <location>
        <position position="1"/>
    </location>
</feature>
<protein>
    <submittedName>
        <fullName evidence="1">Uncharacterized protein</fullName>
    </submittedName>
</protein>
<comment type="caution">
    <text evidence="1">The sequence shown here is derived from an EMBL/GenBank/DDBJ whole genome shotgun (WGS) entry which is preliminary data.</text>
</comment>
<proteinExistence type="predicted"/>
<organism evidence="1 2">
    <name type="scientific">Wuchereria bancrofti</name>
    <dbReference type="NCBI Taxonomy" id="6293"/>
    <lineage>
        <taxon>Eukaryota</taxon>
        <taxon>Metazoa</taxon>
        <taxon>Ecdysozoa</taxon>
        <taxon>Nematoda</taxon>
        <taxon>Chromadorea</taxon>
        <taxon>Rhabditida</taxon>
        <taxon>Spirurina</taxon>
        <taxon>Spiruromorpha</taxon>
        <taxon>Filarioidea</taxon>
        <taxon>Onchocercidae</taxon>
        <taxon>Wuchereria</taxon>
    </lineage>
</organism>